<evidence type="ECO:0000313" key="2">
    <source>
        <dbReference type="EMBL" id="PQJ61212.1"/>
    </source>
</evidence>
<feature type="chain" id="PRO_5015431640" description="DUF3160 domain-containing protein" evidence="1">
    <location>
        <begin position="21"/>
        <end position="712"/>
    </location>
</feature>
<dbReference type="EMBL" id="MSCI01000002">
    <property type="protein sequence ID" value="PQJ61212.1"/>
    <property type="molecule type" value="Genomic_DNA"/>
</dbReference>
<dbReference type="Proteomes" id="UP000238707">
    <property type="component" value="Unassembled WGS sequence"/>
</dbReference>
<comment type="caution">
    <text evidence="2">The sequence shown here is derived from an EMBL/GenBank/DDBJ whole genome shotgun (WGS) entry which is preliminary data.</text>
</comment>
<accession>A0A2S7VHH8</accession>
<proteinExistence type="predicted"/>
<keyword evidence="1" id="KW-0732">Signal</keyword>
<protein>
    <recommendedName>
        <fullName evidence="4">DUF3160 domain-containing protein</fullName>
    </recommendedName>
</protein>
<gene>
    <name evidence="2" type="ORF">BTO10_18000</name>
</gene>
<evidence type="ECO:0000313" key="3">
    <source>
        <dbReference type="Proteomes" id="UP000238707"/>
    </source>
</evidence>
<organism evidence="2 3">
    <name type="scientific">Vibrio chagasii</name>
    <dbReference type="NCBI Taxonomy" id="170679"/>
    <lineage>
        <taxon>Bacteria</taxon>
        <taxon>Pseudomonadati</taxon>
        <taxon>Pseudomonadota</taxon>
        <taxon>Gammaproteobacteria</taxon>
        <taxon>Vibrionales</taxon>
        <taxon>Vibrionaceae</taxon>
        <taxon>Vibrio</taxon>
    </lineage>
</organism>
<evidence type="ECO:0000256" key="1">
    <source>
        <dbReference type="SAM" id="SignalP"/>
    </source>
</evidence>
<evidence type="ECO:0008006" key="4">
    <source>
        <dbReference type="Google" id="ProtNLM"/>
    </source>
</evidence>
<reference evidence="2 3" key="1">
    <citation type="submission" date="2016-12" db="EMBL/GenBank/DDBJ databases">
        <title>Diversity of luminous bacteria.</title>
        <authorList>
            <person name="Yoshizawa S."/>
            <person name="Kogure K."/>
        </authorList>
    </citation>
    <scope>NUCLEOTIDE SEQUENCE [LARGE SCALE GENOMIC DNA]</scope>
    <source>
        <strain evidence="2 3">LC2-408</strain>
    </source>
</reference>
<dbReference type="AlphaFoldDB" id="A0A2S7VHH8"/>
<name>A0A2S7VHH8_9VIBR</name>
<sequence length="712" mass="82270">MRILIRLSIVWLMMSGVAHATICNLADTKVKSEFEWMESLESEFSDDIASFSDEAMALEAIPGIDFSNAAIGGTSSSWMSNTDQILSIGIDAQDMMEIEEAEAVSRLGMTNIKTKVVKQVFKESFKTAMFIADIGILGPWWESVTRSVYDDHQTDLDRAQNFFSIVPAINEAVSWVDYQSHRATTDTIIRQMNQQDYYRYSVSTPDKALLSNSQNTLKHDFETLRSHATENLKRIIDNNILHFDALYIEQVLEKQNKLDVILSHMDYEFFATQLTRLNGIRPAQLSVIGQSLCGIERQNAHAYFATGEGDKATINQSLYQCLASNLPGHLGTLVTFNNDSMTNGLRSLLLRSERAAGQEISNLILDWRTIYINKSIETSTTNARFMRAQQSYKDYSDALYEKARLVALERFASVVYQHPYPLTEEEIESGSFRVDAGYICGGTYCQDYPGKLIQFDERRDPVLRYMQDAPLFDLDIQQYVQRRIQHGWTEQELKYPLEQLWHQWQARLTEQRHYFYRGNPSLDVISAKYPALIEVLSRINPESTPAQAVEYLSKQLDYELSQVAFEKSWDKFGDFIFSALYRLRQQHTDNMLPTMWQRDVFASQPIEEGVLFNAYLNKPHMYFTVNPWSMRLPFYQYHQTPFLFDEVLHMEDGMNMTATISSETEGLFWSRFNHRLAQIAETPEVRWRPVLRIILSDYVHQIAEILALAEQD</sequence>
<keyword evidence="3" id="KW-1185">Reference proteome</keyword>
<feature type="signal peptide" evidence="1">
    <location>
        <begin position="1"/>
        <end position="20"/>
    </location>
</feature>